<proteinExistence type="predicted"/>
<dbReference type="AlphaFoldDB" id="A0A915JN65"/>
<dbReference type="Proteomes" id="UP000887565">
    <property type="component" value="Unplaced"/>
</dbReference>
<organism evidence="1 2">
    <name type="scientific">Romanomermis culicivorax</name>
    <name type="common">Nematode worm</name>
    <dbReference type="NCBI Taxonomy" id="13658"/>
    <lineage>
        <taxon>Eukaryota</taxon>
        <taxon>Metazoa</taxon>
        <taxon>Ecdysozoa</taxon>
        <taxon>Nematoda</taxon>
        <taxon>Enoplea</taxon>
        <taxon>Dorylaimia</taxon>
        <taxon>Mermithida</taxon>
        <taxon>Mermithoidea</taxon>
        <taxon>Mermithidae</taxon>
        <taxon>Romanomermis</taxon>
    </lineage>
</organism>
<sequence>MVQSTNENLGFICTKYNIKCMIRITEFEQWFETIYARPLNVLGDPQYFESRECLVGAFETKLSRPRTGRL</sequence>
<dbReference type="WBParaSite" id="nRc.2.0.1.t27527-RA">
    <property type="protein sequence ID" value="nRc.2.0.1.t27527-RA"/>
    <property type="gene ID" value="nRc.2.0.1.g27527"/>
</dbReference>
<name>A0A915JN65_ROMCU</name>
<evidence type="ECO:0000313" key="1">
    <source>
        <dbReference type="Proteomes" id="UP000887565"/>
    </source>
</evidence>
<evidence type="ECO:0000313" key="2">
    <source>
        <dbReference type="WBParaSite" id="nRc.2.0.1.t27527-RA"/>
    </source>
</evidence>
<protein>
    <submittedName>
        <fullName evidence="2">Uncharacterized protein</fullName>
    </submittedName>
</protein>
<accession>A0A915JN65</accession>
<reference evidence="2" key="1">
    <citation type="submission" date="2022-11" db="UniProtKB">
        <authorList>
            <consortium name="WormBaseParasite"/>
        </authorList>
    </citation>
    <scope>IDENTIFICATION</scope>
</reference>
<keyword evidence="1" id="KW-1185">Reference proteome</keyword>